<feature type="domain" description="FecR protein" evidence="1">
    <location>
        <begin position="130"/>
        <end position="222"/>
    </location>
</feature>
<dbReference type="Gene3D" id="3.55.50.30">
    <property type="match status" value="1"/>
</dbReference>
<evidence type="ECO:0000259" key="2">
    <source>
        <dbReference type="Pfam" id="PF16344"/>
    </source>
</evidence>
<dbReference type="PIRSF" id="PIRSF018266">
    <property type="entry name" value="FecR"/>
    <property type="match status" value="1"/>
</dbReference>
<organism evidence="3">
    <name type="scientific">Paraprevotella clara</name>
    <dbReference type="NCBI Taxonomy" id="454154"/>
    <lineage>
        <taxon>Bacteria</taxon>
        <taxon>Pseudomonadati</taxon>
        <taxon>Bacteroidota</taxon>
        <taxon>Bacteroidia</taxon>
        <taxon>Bacteroidales</taxon>
        <taxon>Prevotellaceae</taxon>
        <taxon>Paraprevotella</taxon>
    </lineage>
</organism>
<dbReference type="PANTHER" id="PTHR30273:SF2">
    <property type="entry name" value="PROTEIN FECR"/>
    <property type="match status" value="1"/>
</dbReference>
<evidence type="ECO:0000313" key="3">
    <source>
        <dbReference type="EMBL" id="VYU47190.1"/>
    </source>
</evidence>
<protein>
    <submittedName>
        <fullName evidence="3">FecR protein</fullName>
    </submittedName>
</protein>
<gene>
    <name evidence="3" type="ORF">PCLFYP37_03028</name>
</gene>
<dbReference type="AlphaFoldDB" id="A0A6N3F559"/>
<dbReference type="PANTHER" id="PTHR30273">
    <property type="entry name" value="PERIPLASMIC SIGNAL SENSOR AND SIGMA FACTOR ACTIVATOR FECR-RELATED"/>
    <property type="match status" value="1"/>
</dbReference>
<name>A0A6N3F559_9BACT</name>
<reference evidence="3" key="1">
    <citation type="submission" date="2019-11" db="EMBL/GenBank/DDBJ databases">
        <authorList>
            <person name="Feng L."/>
        </authorList>
    </citation>
    <scope>NUCLEOTIDE SEQUENCE</scope>
    <source>
        <strain evidence="3">PclaraLFYP37</strain>
    </source>
</reference>
<dbReference type="InterPro" id="IPR012373">
    <property type="entry name" value="Ferrdict_sens_TM"/>
</dbReference>
<dbReference type="RefSeq" id="WP_412442753.1">
    <property type="nucleotide sequence ID" value="NZ_CACRUT010000016.1"/>
</dbReference>
<dbReference type="EMBL" id="CACRUT010000016">
    <property type="protein sequence ID" value="VYU47190.1"/>
    <property type="molecule type" value="Genomic_DNA"/>
</dbReference>
<dbReference type="InterPro" id="IPR032508">
    <property type="entry name" value="FecR_C"/>
</dbReference>
<evidence type="ECO:0000259" key="1">
    <source>
        <dbReference type="Pfam" id="PF04773"/>
    </source>
</evidence>
<proteinExistence type="predicted"/>
<accession>A0A6N3F559</accession>
<sequence length="365" mass="41821">METNRDIDLLIEKQWSEGLSPEAEDVLREWVSANEEHRKYYERRILLYRWMGIQQRIPIFEKERKKAYGRFLRSIKGENMPFFFVHKIFSRKLVACAAMVVVFLGGGLAVWQQQDKAAEEQVVQGGTREIKVPKGMKERIILADGTKVWLNSGSCLTLSPGFGQTDRELQLEGEGMFEVAKDKHKPFIIRSGDIRVRVTGTVFNFKSYPEERFAKVTLVRGSLDVSSVTGRVPHTVTLKPCEQVVLDRNRDVMEKKVVETAPDVAWTCVGQRDEGISEDTAETEMTEHAGGAEALFFDEMSMEQIVQELERVFHVNIVVKKPGILQEKYYGDFRNRKDIFAILDVMLRGEQVSYQIKGDTVFIGE</sequence>
<dbReference type="Pfam" id="PF16344">
    <property type="entry name" value="FecR_C"/>
    <property type="match status" value="1"/>
</dbReference>
<dbReference type="Pfam" id="PF04773">
    <property type="entry name" value="FecR"/>
    <property type="match status" value="1"/>
</dbReference>
<dbReference type="Gene3D" id="2.60.120.1440">
    <property type="match status" value="1"/>
</dbReference>
<dbReference type="InterPro" id="IPR006860">
    <property type="entry name" value="FecR"/>
</dbReference>
<dbReference type="GO" id="GO:0016989">
    <property type="term" value="F:sigma factor antagonist activity"/>
    <property type="evidence" value="ECO:0007669"/>
    <property type="project" value="TreeGrafter"/>
</dbReference>
<feature type="domain" description="Protein FecR C-terminal" evidence="2">
    <location>
        <begin position="295"/>
        <end position="363"/>
    </location>
</feature>